<keyword evidence="3" id="KW-1185">Reference proteome</keyword>
<feature type="signal peptide" evidence="1">
    <location>
        <begin position="1"/>
        <end position="23"/>
    </location>
</feature>
<reference evidence="2 3" key="1">
    <citation type="submission" date="2021-06" db="EMBL/GenBank/DDBJ databases">
        <title>A haploid diamondback moth (Plutella xylostella L.) genome assembly resolves 31 chromosomes and identifies a diamide resistance mutation.</title>
        <authorList>
            <person name="Ward C.M."/>
            <person name="Perry K.D."/>
            <person name="Baker G."/>
            <person name="Powis K."/>
            <person name="Heckel D.G."/>
            <person name="Baxter S.W."/>
        </authorList>
    </citation>
    <scope>NUCLEOTIDE SEQUENCE [LARGE SCALE GENOMIC DNA]</scope>
    <source>
        <strain evidence="2 3">LV</strain>
        <tissue evidence="2">Single pupa</tissue>
    </source>
</reference>
<gene>
    <name evidence="2" type="ORF">JYU34_000734</name>
</gene>
<sequence length="115" mass="13237">MTPFQNFLFILTILFATSYVVNAAPCSMLERLIRGRLNPEQKTSWNRRSAIPNEDPAIRKPLVVSSKVYDVLKQLQDKEELKDEVNKKAFLKQMQELFKSSSEARKSCPKCSLKS</sequence>
<keyword evidence="1" id="KW-0732">Signal</keyword>
<organism evidence="2 3">
    <name type="scientific">Plutella xylostella</name>
    <name type="common">Diamondback moth</name>
    <name type="synonym">Plutella maculipennis</name>
    <dbReference type="NCBI Taxonomy" id="51655"/>
    <lineage>
        <taxon>Eukaryota</taxon>
        <taxon>Metazoa</taxon>
        <taxon>Ecdysozoa</taxon>
        <taxon>Arthropoda</taxon>
        <taxon>Hexapoda</taxon>
        <taxon>Insecta</taxon>
        <taxon>Pterygota</taxon>
        <taxon>Neoptera</taxon>
        <taxon>Endopterygota</taxon>
        <taxon>Lepidoptera</taxon>
        <taxon>Glossata</taxon>
        <taxon>Ditrysia</taxon>
        <taxon>Yponomeutoidea</taxon>
        <taxon>Plutellidae</taxon>
        <taxon>Plutella</taxon>
    </lineage>
</organism>
<protein>
    <submittedName>
        <fullName evidence="2">Uncharacterized protein</fullName>
    </submittedName>
</protein>
<evidence type="ECO:0000313" key="2">
    <source>
        <dbReference type="EMBL" id="KAG7313582.1"/>
    </source>
</evidence>
<dbReference type="Proteomes" id="UP000823941">
    <property type="component" value="Chromosome 1"/>
</dbReference>
<evidence type="ECO:0000256" key="1">
    <source>
        <dbReference type="SAM" id="SignalP"/>
    </source>
</evidence>
<proteinExistence type="predicted"/>
<dbReference type="EMBL" id="JAHIBW010000001">
    <property type="protein sequence ID" value="KAG7313582.1"/>
    <property type="molecule type" value="Genomic_DNA"/>
</dbReference>
<comment type="caution">
    <text evidence="2">The sequence shown here is derived from an EMBL/GenBank/DDBJ whole genome shotgun (WGS) entry which is preliminary data.</text>
</comment>
<name>A0ABQ7R8H6_PLUXY</name>
<feature type="chain" id="PRO_5046851269" evidence="1">
    <location>
        <begin position="24"/>
        <end position="115"/>
    </location>
</feature>
<accession>A0ABQ7R8H6</accession>
<evidence type="ECO:0000313" key="3">
    <source>
        <dbReference type="Proteomes" id="UP000823941"/>
    </source>
</evidence>